<dbReference type="AlphaFoldDB" id="A0A399CYT3"/>
<keyword evidence="4" id="KW-0347">Helicase</keyword>
<dbReference type="SMART" id="SM00487">
    <property type="entry name" value="DEXDc"/>
    <property type="match status" value="1"/>
</dbReference>
<evidence type="ECO:0000313" key="5">
    <source>
        <dbReference type="Proteomes" id="UP000266441"/>
    </source>
</evidence>
<organism evidence="4 5">
    <name type="scientific">Mariniphaga sediminis</name>
    <dbReference type="NCBI Taxonomy" id="1628158"/>
    <lineage>
        <taxon>Bacteria</taxon>
        <taxon>Pseudomonadati</taxon>
        <taxon>Bacteroidota</taxon>
        <taxon>Bacteroidia</taxon>
        <taxon>Marinilabiliales</taxon>
        <taxon>Prolixibacteraceae</taxon>
        <taxon>Mariniphaga</taxon>
    </lineage>
</organism>
<dbReference type="SMART" id="SM00490">
    <property type="entry name" value="HELICc"/>
    <property type="match status" value="1"/>
</dbReference>
<reference evidence="4 5" key="1">
    <citation type="journal article" date="2015" name="Int. J. Syst. Evol. Microbiol.">
        <title>Mariniphaga sediminis sp. nov., isolated from coastal sediment.</title>
        <authorList>
            <person name="Wang F.Q."/>
            <person name="Shen Q.Y."/>
            <person name="Chen G.J."/>
            <person name="Du Z.J."/>
        </authorList>
    </citation>
    <scope>NUCLEOTIDE SEQUENCE [LARGE SCALE GENOMIC DNA]</scope>
    <source>
        <strain evidence="4 5">SY21</strain>
    </source>
</reference>
<dbReference type="Pfam" id="PF00176">
    <property type="entry name" value="SNF2-rel_dom"/>
    <property type="match status" value="1"/>
</dbReference>
<dbReference type="SUPFAM" id="SSF52540">
    <property type="entry name" value="P-loop containing nucleoside triphosphate hydrolases"/>
    <property type="match status" value="2"/>
</dbReference>
<dbReference type="GO" id="GO:0005524">
    <property type="term" value="F:ATP binding"/>
    <property type="evidence" value="ECO:0007669"/>
    <property type="project" value="InterPro"/>
</dbReference>
<dbReference type="OrthoDB" id="9760715at2"/>
<keyword evidence="4" id="KW-0067">ATP-binding</keyword>
<dbReference type="InterPro" id="IPR038718">
    <property type="entry name" value="SNF2-like_sf"/>
</dbReference>
<gene>
    <name evidence="4" type="ORF">D1164_14095</name>
</gene>
<dbReference type="PANTHER" id="PTHR10799">
    <property type="entry name" value="SNF2/RAD54 HELICASE FAMILY"/>
    <property type="match status" value="1"/>
</dbReference>
<protein>
    <submittedName>
        <fullName evidence="4">DEAD/DEAH box helicase</fullName>
    </submittedName>
</protein>
<dbReference type="Gene3D" id="3.40.50.300">
    <property type="entry name" value="P-loop containing nucleotide triphosphate hydrolases"/>
    <property type="match status" value="1"/>
</dbReference>
<dbReference type="Proteomes" id="UP000266441">
    <property type="component" value="Unassembled WGS sequence"/>
</dbReference>
<dbReference type="GO" id="GO:0016787">
    <property type="term" value="F:hydrolase activity"/>
    <property type="evidence" value="ECO:0007669"/>
    <property type="project" value="UniProtKB-KW"/>
</dbReference>
<dbReference type="PROSITE" id="PS51194">
    <property type="entry name" value="HELICASE_CTER"/>
    <property type="match status" value="1"/>
</dbReference>
<dbReference type="PROSITE" id="PS51192">
    <property type="entry name" value="HELICASE_ATP_BIND_1"/>
    <property type="match status" value="1"/>
</dbReference>
<evidence type="ECO:0000259" key="2">
    <source>
        <dbReference type="PROSITE" id="PS51192"/>
    </source>
</evidence>
<dbReference type="CDD" id="cd18012">
    <property type="entry name" value="DEXQc_arch_SWI2_SNF2"/>
    <property type="match status" value="1"/>
</dbReference>
<dbReference type="Gene3D" id="3.40.50.10810">
    <property type="entry name" value="Tandem AAA-ATPase domain"/>
    <property type="match status" value="1"/>
</dbReference>
<feature type="domain" description="Helicase C-terminal" evidence="3">
    <location>
        <begin position="818"/>
        <end position="978"/>
    </location>
</feature>
<evidence type="ECO:0000256" key="1">
    <source>
        <dbReference type="ARBA" id="ARBA00022801"/>
    </source>
</evidence>
<keyword evidence="1" id="KW-0378">Hydrolase</keyword>
<name>A0A399CYT3_9BACT</name>
<keyword evidence="4" id="KW-0547">Nucleotide-binding</keyword>
<dbReference type="GO" id="GO:0004386">
    <property type="term" value="F:helicase activity"/>
    <property type="evidence" value="ECO:0007669"/>
    <property type="project" value="UniProtKB-KW"/>
</dbReference>
<keyword evidence="5" id="KW-1185">Reference proteome</keyword>
<dbReference type="EMBL" id="QWET01000010">
    <property type="protein sequence ID" value="RIH64487.1"/>
    <property type="molecule type" value="Genomic_DNA"/>
</dbReference>
<evidence type="ECO:0000259" key="3">
    <source>
        <dbReference type="PROSITE" id="PS51194"/>
    </source>
</evidence>
<proteinExistence type="predicted"/>
<dbReference type="InterPro" id="IPR049730">
    <property type="entry name" value="SNF2/RAD54-like_C"/>
</dbReference>
<feature type="domain" description="Helicase ATP-binding" evidence="2">
    <location>
        <begin position="504"/>
        <end position="693"/>
    </location>
</feature>
<dbReference type="RefSeq" id="WP_119350645.1">
    <property type="nucleotide sequence ID" value="NZ_QWET01000010.1"/>
</dbReference>
<evidence type="ECO:0000313" key="4">
    <source>
        <dbReference type="EMBL" id="RIH64487.1"/>
    </source>
</evidence>
<dbReference type="InterPro" id="IPR014001">
    <property type="entry name" value="Helicase_ATP-bd"/>
</dbReference>
<dbReference type="InterPro" id="IPR000330">
    <property type="entry name" value="SNF2_N"/>
</dbReference>
<dbReference type="InterPro" id="IPR027417">
    <property type="entry name" value="P-loop_NTPase"/>
</dbReference>
<accession>A0A399CYT3</accession>
<dbReference type="Pfam" id="PF00271">
    <property type="entry name" value="Helicase_C"/>
    <property type="match status" value="1"/>
</dbReference>
<dbReference type="CDD" id="cd18793">
    <property type="entry name" value="SF2_C_SNF"/>
    <property type="match status" value="1"/>
</dbReference>
<dbReference type="InterPro" id="IPR001650">
    <property type="entry name" value="Helicase_C-like"/>
</dbReference>
<comment type="caution">
    <text evidence="4">The sequence shown here is derived from an EMBL/GenBank/DDBJ whole genome shotgun (WGS) entry which is preliminary data.</text>
</comment>
<sequence length="979" mass="114135">MGETEFVIVLTEHRFWGNVFQPYLIHKKDKFYSAEKVVKPFELKNAGMEVRPYEKELVEWIDKYSDERLVKRFSRAKNVAEFYANLEPVWFQKNISPFIERCMFEVARILMLSPVRLLNKEVKYANLYDEDEIEVPPWFARPVFYFERDSSETRYHLDIFLGEKEIPLLNRNIRIISGNPCMLVSRNQLIVFEKLDAKRLTPFFSKEFVSVPASMEEKYYAGFVRKTIRDFDVKAEGFQLLEGNVEKSAVLTLDNNLKLEPCFVLHFRYGDEEFLFNADREVAVQFQKTGNTFLFKKIKRDFEWEKTVFDHLSVIGLKEKDGYFSIKNIDLCERASALYFLVNWLNENKSWLEEKGILVEQGKLEKNYFTGEQRLEVKTNVSGDWFDVYAMVTFGEFSFPFVRLKSYILNDIREFELPNGEVAVIPEEWFARYKNLIPFAKSRGDKLQFDRHHYALLQQILPPGDDSILKRFQQLSGDVQNVTLPDGLNAQLRNYQKEGFRWMFGLQKNGFGGCLADDMGLGKTLQTLALLLKKKHPERPAFSSVNNTGKDGQLELFDRSVSGGKEQLASLIVLPTSLVHNWENEIKKFTPSLKVYKHVGQLRKTKGDLNRAASFFDIILTTYGTVRNDVETLAGFKFFYLILDESQYVKNPMSKTYKAVMKLQGEHRLALTGTPIENSLSDLWAQMNFLNKGILGNLASFQRYFITPIEKHNSKEQREKLQVLIRPFVLRRTKEEVAKDLPPLMEQVVICEMNENQQQTYETEKSIIRNSILEGIEEEGVKNSGMIILRGLTRLRQLANHPRLVEDIEEGESGKFEELFRMLENVVAEKHKVLVFSSFVKHLELMRGRIEKENWKYSMLTGQTKNRGEIIRQFQDDPENRIFLISLKAGGVGLNLTGADYVFIIDPWWNPASENQAVSRAHRIGQNKHVFVYRFITQNSIEEKIRQLQERKSSLADTFINSNNPLQKITREEIESLFT</sequence>